<gene>
    <name evidence="2" type="ORF">MAM1_0055d03560</name>
</gene>
<keyword evidence="3" id="KW-1185">Reference proteome</keyword>
<reference evidence="2" key="1">
    <citation type="submission" date="2014-09" db="EMBL/GenBank/DDBJ databases">
        <title>Draft genome sequence of an oleaginous Mucoromycotina fungus Mucor ambiguus NBRC6742.</title>
        <authorList>
            <person name="Takeda I."/>
            <person name="Yamane N."/>
            <person name="Morita T."/>
            <person name="Tamano K."/>
            <person name="Machida M."/>
            <person name="Baker S."/>
            <person name="Koike H."/>
        </authorList>
    </citation>
    <scope>NUCLEOTIDE SEQUENCE</scope>
    <source>
        <strain evidence="2">NBRC 6742</strain>
    </source>
</reference>
<sequence>MDIIIQHKNATNDENTVYDYTSMPPPPYSTSTSSNGGAAATHIKTMSPAFFRLKSMSGLYTTKKKLGISSAMRQRNIATTTDSYTENTKPSIYDTNASSSSPFIEQNKSTSESSTMNDSLERISTSLQLLIEEAQASLLTTSTQPSQQQEAETLVDYSYRYVQQGYLQSQEKLALAIDKLEQKTIIPQLIIITIMQQQHIPLHQHQYHPHHSQHQHPPRLIAASYGSWAWFSYSLAIQYSLVTKSSMPKPAFFCCC</sequence>
<accession>A0A0C9M4D3</accession>
<dbReference type="EMBL" id="DF836344">
    <property type="protein sequence ID" value="GAN04101.1"/>
    <property type="molecule type" value="Genomic_DNA"/>
</dbReference>
<organism evidence="2">
    <name type="scientific">Mucor ambiguus</name>
    <dbReference type="NCBI Taxonomy" id="91626"/>
    <lineage>
        <taxon>Eukaryota</taxon>
        <taxon>Fungi</taxon>
        <taxon>Fungi incertae sedis</taxon>
        <taxon>Mucoromycota</taxon>
        <taxon>Mucoromycotina</taxon>
        <taxon>Mucoromycetes</taxon>
        <taxon>Mucorales</taxon>
        <taxon>Mucorineae</taxon>
        <taxon>Mucoraceae</taxon>
        <taxon>Mucor</taxon>
    </lineage>
</organism>
<protein>
    <submittedName>
        <fullName evidence="2">Uncharacterized protein</fullName>
    </submittedName>
</protein>
<feature type="region of interest" description="Disordered" evidence="1">
    <location>
        <begin position="79"/>
        <end position="118"/>
    </location>
</feature>
<name>A0A0C9M4D3_9FUNG</name>
<evidence type="ECO:0000313" key="3">
    <source>
        <dbReference type="Proteomes" id="UP000053815"/>
    </source>
</evidence>
<proteinExistence type="predicted"/>
<evidence type="ECO:0000256" key="1">
    <source>
        <dbReference type="SAM" id="MobiDB-lite"/>
    </source>
</evidence>
<dbReference type="Proteomes" id="UP000053815">
    <property type="component" value="Unassembled WGS sequence"/>
</dbReference>
<evidence type="ECO:0000313" key="2">
    <source>
        <dbReference type="EMBL" id="GAN04101.1"/>
    </source>
</evidence>
<dbReference type="AlphaFoldDB" id="A0A0C9M4D3"/>
<dbReference type="OrthoDB" id="10265259at2759"/>